<comment type="caution">
    <text evidence="10">The sequence shown here is derived from an EMBL/GenBank/DDBJ whole genome shotgun (WGS) entry which is preliminary data.</text>
</comment>
<keyword evidence="4" id="KW-0812">Transmembrane</keyword>
<protein>
    <recommendedName>
        <fullName evidence="9">ZP domain-containing protein</fullName>
    </recommendedName>
</protein>
<evidence type="ECO:0000259" key="9">
    <source>
        <dbReference type="PROSITE" id="PS51034"/>
    </source>
</evidence>
<dbReference type="InterPro" id="IPR051962">
    <property type="entry name" value="Cuticlin"/>
</dbReference>
<feature type="non-terminal residue" evidence="10">
    <location>
        <position position="1"/>
    </location>
</feature>
<sequence>IMFSLLLILPILIAATPEFDNSLTTAPTVTCERGSLSLDISSSHGAPSVVFAKGHFNKEGCSFRNATHVTLDFEKCSVRRKREINPRRMVYSAVVVVQLHPLFITKVDRAYAVSCNYMEAEKNVGAGITVSELTTQLLSTEREQPTCTYSLKKDSPNGPNVKVASVGDSIYHVWECPSEVYAMLVHSCVVQDGQGQEQKVMDENGCSVDTFLMPELTYSNDLTKTFTAAEAFNFPDVTSVQFSCQIKCCVKGDESCAARTPPRCGVVHEEVSVSEWKGDEFLSTPSSLNDPVFGLINDGKTVR</sequence>
<gene>
    <name evidence="10" type="ORF">PMAYCL1PPCAC_06835</name>
</gene>
<name>A0AAN4ZFC4_9BILA</name>
<dbReference type="InterPro" id="IPR056953">
    <property type="entry name" value="CUT_N"/>
</dbReference>
<keyword evidence="7" id="KW-0472">Membrane</keyword>
<evidence type="ECO:0000256" key="7">
    <source>
        <dbReference type="ARBA" id="ARBA00023136"/>
    </source>
</evidence>
<evidence type="ECO:0000313" key="10">
    <source>
        <dbReference type="EMBL" id="GMR36640.1"/>
    </source>
</evidence>
<evidence type="ECO:0000256" key="6">
    <source>
        <dbReference type="ARBA" id="ARBA00022989"/>
    </source>
</evidence>
<dbReference type="GO" id="GO:0005886">
    <property type="term" value="C:plasma membrane"/>
    <property type="evidence" value="ECO:0007669"/>
    <property type="project" value="UniProtKB-SubCell"/>
</dbReference>
<dbReference type="SMART" id="SM00241">
    <property type="entry name" value="ZP"/>
    <property type="match status" value="1"/>
</dbReference>
<feature type="non-terminal residue" evidence="10">
    <location>
        <position position="303"/>
    </location>
</feature>
<evidence type="ECO:0000313" key="11">
    <source>
        <dbReference type="Proteomes" id="UP001328107"/>
    </source>
</evidence>
<dbReference type="PANTHER" id="PTHR22907:SF23">
    <property type="entry name" value="ZP DOMAIN-CONTAINING PROTEIN"/>
    <property type="match status" value="1"/>
</dbReference>
<dbReference type="Pfam" id="PF25057">
    <property type="entry name" value="CUT_N"/>
    <property type="match status" value="1"/>
</dbReference>
<dbReference type="EMBL" id="BTRK01000002">
    <property type="protein sequence ID" value="GMR36640.1"/>
    <property type="molecule type" value="Genomic_DNA"/>
</dbReference>
<evidence type="ECO:0000256" key="3">
    <source>
        <dbReference type="ARBA" id="ARBA00022475"/>
    </source>
</evidence>
<reference evidence="11" key="1">
    <citation type="submission" date="2022-10" db="EMBL/GenBank/DDBJ databases">
        <title>Genome assembly of Pristionchus species.</title>
        <authorList>
            <person name="Yoshida K."/>
            <person name="Sommer R.J."/>
        </authorList>
    </citation>
    <scope>NUCLEOTIDE SEQUENCE [LARGE SCALE GENOMIC DNA]</scope>
    <source>
        <strain evidence="11">RS5460</strain>
    </source>
</reference>
<proteinExistence type="predicted"/>
<dbReference type="AlphaFoldDB" id="A0AAN4ZFC4"/>
<feature type="domain" description="ZP" evidence="9">
    <location>
        <begin position="30"/>
        <end position="263"/>
    </location>
</feature>
<evidence type="ECO:0000256" key="2">
    <source>
        <dbReference type="ARBA" id="ARBA00022460"/>
    </source>
</evidence>
<evidence type="ECO:0000256" key="4">
    <source>
        <dbReference type="ARBA" id="ARBA00022692"/>
    </source>
</evidence>
<keyword evidence="3" id="KW-1003">Cell membrane</keyword>
<evidence type="ECO:0000256" key="1">
    <source>
        <dbReference type="ARBA" id="ARBA00004251"/>
    </source>
</evidence>
<evidence type="ECO:0000256" key="5">
    <source>
        <dbReference type="ARBA" id="ARBA00022729"/>
    </source>
</evidence>
<dbReference type="InterPro" id="IPR057475">
    <property type="entry name" value="CUT_C"/>
</dbReference>
<comment type="subcellular location">
    <subcellularLocation>
        <location evidence="1">Cell membrane</location>
        <topology evidence="1">Single-pass type I membrane protein</topology>
    </subcellularLocation>
</comment>
<keyword evidence="6" id="KW-1133">Transmembrane helix</keyword>
<keyword evidence="2" id="KW-0193">Cuticle</keyword>
<evidence type="ECO:0000256" key="8">
    <source>
        <dbReference type="SAM" id="SignalP"/>
    </source>
</evidence>
<dbReference type="PROSITE" id="PS51034">
    <property type="entry name" value="ZP_2"/>
    <property type="match status" value="1"/>
</dbReference>
<accession>A0AAN4ZFC4</accession>
<dbReference type="InterPro" id="IPR001507">
    <property type="entry name" value="ZP_dom"/>
</dbReference>
<dbReference type="GO" id="GO:0042302">
    <property type="term" value="F:structural constituent of cuticle"/>
    <property type="evidence" value="ECO:0007669"/>
    <property type="project" value="UniProtKB-KW"/>
</dbReference>
<keyword evidence="5 8" id="KW-0732">Signal</keyword>
<dbReference type="Proteomes" id="UP001328107">
    <property type="component" value="Unassembled WGS sequence"/>
</dbReference>
<keyword evidence="11" id="KW-1185">Reference proteome</keyword>
<dbReference type="Pfam" id="PF25301">
    <property type="entry name" value="CUT_C"/>
    <property type="match status" value="1"/>
</dbReference>
<organism evidence="10 11">
    <name type="scientific">Pristionchus mayeri</name>
    <dbReference type="NCBI Taxonomy" id="1317129"/>
    <lineage>
        <taxon>Eukaryota</taxon>
        <taxon>Metazoa</taxon>
        <taxon>Ecdysozoa</taxon>
        <taxon>Nematoda</taxon>
        <taxon>Chromadorea</taxon>
        <taxon>Rhabditida</taxon>
        <taxon>Rhabditina</taxon>
        <taxon>Diplogasteromorpha</taxon>
        <taxon>Diplogasteroidea</taxon>
        <taxon>Neodiplogasteridae</taxon>
        <taxon>Pristionchus</taxon>
    </lineage>
</organism>
<feature type="signal peptide" evidence="8">
    <location>
        <begin position="1"/>
        <end position="15"/>
    </location>
</feature>
<dbReference type="PANTHER" id="PTHR22907">
    <property type="entry name" value="GH04558P"/>
    <property type="match status" value="1"/>
</dbReference>
<feature type="chain" id="PRO_5042873540" description="ZP domain-containing protein" evidence="8">
    <location>
        <begin position="16"/>
        <end position="303"/>
    </location>
</feature>